<dbReference type="Pfam" id="PF06949">
    <property type="entry name" value="DUF1292"/>
    <property type="match status" value="1"/>
</dbReference>
<proteinExistence type="predicted"/>
<gene>
    <name evidence="1" type="ORF">AAEO50_11630</name>
</gene>
<comment type="caution">
    <text evidence="1">The sequence shown here is derived from an EMBL/GenBank/DDBJ whole genome shotgun (WGS) entry which is preliminary data.</text>
</comment>
<dbReference type="EMBL" id="JBBYAF010000020">
    <property type="protein sequence ID" value="MEL3972934.1"/>
    <property type="molecule type" value="Genomic_DNA"/>
</dbReference>
<dbReference type="RefSeq" id="WP_341983753.1">
    <property type="nucleotide sequence ID" value="NZ_JBBYAF010000020.1"/>
</dbReference>
<evidence type="ECO:0000313" key="2">
    <source>
        <dbReference type="Proteomes" id="UP001389717"/>
    </source>
</evidence>
<dbReference type="Proteomes" id="UP001389717">
    <property type="component" value="Unassembled WGS sequence"/>
</dbReference>
<sequence length="92" mass="10708">MERKIRDSITVIDEKGSEIHLYVEALFDMFGETYALLKTHDENQDMIVMRVENDGSEQYLESIEDPNTIENILDAYEIAVDAQPIDQNFNEH</sequence>
<name>A0ABU9KCM9_9BACI</name>
<dbReference type="InterPro" id="IPR009711">
    <property type="entry name" value="UPF0473"/>
</dbReference>
<accession>A0ABU9KCM9</accession>
<keyword evidence="2" id="KW-1185">Reference proteome</keyword>
<evidence type="ECO:0000313" key="1">
    <source>
        <dbReference type="EMBL" id="MEL3972934.1"/>
    </source>
</evidence>
<organism evidence="1 2">
    <name type="scientific">Rossellomorea oryzaecorticis</name>
    <dbReference type="NCBI Taxonomy" id="1396505"/>
    <lineage>
        <taxon>Bacteria</taxon>
        <taxon>Bacillati</taxon>
        <taxon>Bacillota</taxon>
        <taxon>Bacilli</taxon>
        <taxon>Bacillales</taxon>
        <taxon>Bacillaceae</taxon>
        <taxon>Rossellomorea</taxon>
    </lineage>
</organism>
<reference evidence="1 2" key="1">
    <citation type="submission" date="2024-04" db="EMBL/GenBank/DDBJ databases">
        <title>Bacillus oryzaecorticis sp. nov., a moderately halophilic bacterium isolated from rice husks.</title>
        <authorList>
            <person name="Zhu H.-S."/>
        </authorList>
    </citation>
    <scope>NUCLEOTIDE SEQUENCE [LARGE SCALE GENOMIC DNA]</scope>
    <source>
        <strain evidence="1 2">ZC255</strain>
    </source>
</reference>
<protein>
    <submittedName>
        <fullName evidence="1">DUF1292 domain-containing protein</fullName>
    </submittedName>
</protein>